<keyword evidence="4" id="KW-1003">Cell membrane</keyword>
<feature type="transmembrane region" description="Helical" evidence="9">
    <location>
        <begin position="441"/>
        <end position="461"/>
    </location>
</feature>
<feature type="transmembrane region" description="Helical" evidence="9">
    <location>
        <begin position="142"/>
        <end position="168"/>
    </location>
</feature>
<comment type="similarity">
    <text evidence="8">Belongs to the NhaC Na(+)/H(+) (TC 2.A.35) antiporter family.</text>
</comment>
<keyword evidence="3" id="KW-0050">Antiport</keyword>
<gene>
    <name evidence="11" type="ordered locus">Dvul_0273</name>
</gene>
<feature type="transmembrane region" description="Helical" evidence="9">
    <location>
        <begin position="314"/>
        <end position="335"/>
    </location>
</feature>
<evidence type="ECO:0000256" key="6">
    <source>
        <dbReference type="ARBA" id="ARBA00022989"/>
    </source>
</evidence>
<evidence type="ECO:0000313" key="12">
    <source>
        <dbReference type="Proteomes" id="UP000009173"/>
    </source>
</evidence>
<feature type="transmembrane region" description="Helical" evidence="9">
    <location>
        <begin position="197"/>
        <end position="220"/>
    </location>
</feature>
<dbReference type="AlphaFoldDB" id="A0A0H3A5L9"/>
<dbReference type="HOGENOM" id="CLU_033405_1_0_7"/>
<feature type="transmembrane region" description="Helical" evidence="9">
    <location>
        <begin position="80"/>
        <end position="103"/>
    </location>
</feature>
<dbReference type="PANTHER" id="PTHR33451">
    <property type="entry name" value="MALATE-2H(+)/NA(+)-LACTATE ANTIPORTER"/>
    <property type="match status" value="1"/>
</dbReference>
<feature type="transmembrane region" description="Helical" evidence="9">
    <location>
        <begin position="15"/>
        <end position="35"/>
    </location>
</feature>
<evidence type="ECO:0000256" key="3">
    <source>
        <dbReference type="ARBA" id="ARBA00022449"/>
    </source>
</evidence>
<reference evidence="12" key="1">
    <citation type="journal article" date="2009" name="Environ. Microbiol.">
        <title>Contribution of mobile genetic elements to Desulfovibrio vulgaris genome plasticity.</title>
        <authorList>
            <person name="Walker C.B."/>
            <person name="Stolyar S."/>
            <person name="Chivian D."/>
            <person name="Pinel N."/>
            <person name="Gabster J.A."/>
            <person name="Dehal P.S."/>
            <person name="He Z."/>
            <person name="Yang Z.K."/>
            <person name="Yen H.C."/>
            <person name="Zhou J."/>
            <person name="Wall J.D."/>
            <person name="Hazen T.C."/>
            <person name="Arkin A.P."/>
            <person name="Stahl D.A."/>
        </authorList>
    </citation>
    <scope>NUCLEOTIDE SEQUENCE [LARGE SCALE GENOMIC DNA]</scope>
    <source>
        <strain evidence="12">DP4</strain>
    </source>
</reference>
<feature type="transmembrane region" description="Helical" evidence="9">
    <location>
        <begin position="356"/>
        <end position="382"/>
    </location>
</feature>
<evidence type="ECO:0000259" key="10">
    <source>
        <dbReference type="Pfam" id="PF03553"/>
    </source>
</evidence>
<proteinExistence type="inferred from homology"/>
<dbReference type="GO" id="GO:0015297">
    <property type="term" value="F:antiporter activity"/>
    <property type="evidence" value="ECO:0007669"/>
    <property type="project" value="UniProtKB-KW"/>
</dbReference>
<dbReference type="RefSeq" id="WP_010940367.1">
    <property type="nucleotide sequence ID" value="NC_008751.1"/>
</dbReference>
<keyword evidence="2" id="KW-0813">Transport</keyword>
<evidence type="ECO:0000256" key="1">
    <source>
        <dbReference type="ARBA" id="ARBA00004651"/>
    </source>
</evidence>
<evidence type="ECO:0000256" key="9">
    <source>
        <dbReference type="SAM" id="Phobius"/>
    </source>
</evidence>
<accession>A0A0H3A5L9</accession>
<dbReference type="PANTHER" id="PTHR33451:SF3">
    <property type="entry name" value="MALATE-2H(+)_NA(+)-LACTATE ANTIPORTER"/>
    <property type="match status" value="1"/>
</dbReference>
<dbReference type="InterPro" id="IPR018461">
    <property type="entry name" value="Na/H_Antiport_NhaC-like_C"/>
</dbReference>
<feature type="transmembrane region" description="Helical" evidence="9">
    <location>
        <begin position="115"/>
        <end position="135"/>
    </location>
</feature>
<evidence type="ECO:0000256" key="5">
    <source>
        <dbReference type="ARBA" id="ARBA00022692"/>
    </source>
</evidence>
<evidence type="ECO:0000256" key="2">
    <source>
        <dbReference type="ARBA" id="ARBA00022448"/>
    </source>
</evidence>
<dbReference type="EMBL" id="CP000527">
    <property type="protein sequence ID" value="ABM27297.1"/>
    <property type="molecule type" value="Genomic_DNA"/>
</dbReference>
<evidence type="ECO:0000313" key="11">
    <source>
        <dbReference type="EMBL" id="ABM27297.1"/>
    </source>
</evidence>
<feature type="transmembrane region" description="Helical" evidence="9">
    <location>
        <begin position="41"/>
        <end position="60"/>
    </location>
</feature>
<dbReference type="Proteomes" id="UP000009173">
    <property type="component" value="Chromosome"/>
</dbReference>
<evidence type="ECO:0000256" key="7">
    <source>
        <dbReference type="ARBA" id="ARBA00023136"/>
    </source>
</evidence>
<dbReference type="KEGG" id="dvl:Dvul_0273"/>
<protein>
    <submittedName>
        <fullName evidence="11">Transporter, NhaC family</fullName>
    </submittedName>
</protein>
<keyword evidence="5 9" id="KW-0812">Transmembrane</keyword>
<dbReference type="GO" id="GO:0005886">
    <property type="term" value="C:plasma membrane"/>
    <property type="evidence" value="ECO:0007669"/>
    <property type="project" value="UniProtKB-SubCell"/>
</dbReference>
<evidence type="ECO:0000256" key="4">
    <source>
        <dbReference type="ARBA" id="ARBA00022475"/>
    </source>
</evidence>
<dbReference type="Pfam" id="PF03553">
    <property type="entry name" value="Na_H_antiporter"/>
    <property type="match status" value="1"/>
</dbReference>
<dbReference type="NCBIfam" id="TIGR00931">
    <property type="entry name" value="antiport_nhaC"/>
    <property type="match status" value="1"/>
</dbReference>
<organism evidence="11 12">
    <name type="scientific">Nitratidesulfovibrio vulgaris (strain DP4)</name>
    <name type="common">Desulfovibrio vulgaris</name>
    <dbReference type="NCBI Taxonomy" id="391774"/>
    <lineage>
        <taxon>Bacteria</taxon>
        <taxon>Pseudomonadati</taxon>
        <taxon>Thermodesulfobacteriota</taxon>
        <taxon>Desulfovibrionia</taxon>
        <taxon>Desulfovibrionales</taxon>
        <taxon>Desulfovibrionaceae</taxon>
        <taxon>Nitratidesulfovibrio</taxon>
    </lineage>
</organism>
<evidence type="ECO:0000256" key="8">
    <source>
        <dbReference type="ARBA" id="ARBA00038435"/>
    </source>
</evidence>
<dbReference type="InterPro" id="IPR004770">
    <property type="entry name" value="Na/H_antiport_NhaC"/>
</dbReference>
<sequence>MDTAARPMERRPSTAYALATFCIPVAVILYGTVVMAIRPPVLPLIAAVGLAALMVMRTGYRWNELQQGMFEALGRVQIAVFILVLVGMLIGAWIACGTIPLIIYWGLRLIAPESFLLSSFVLCGVASIATGTSFGTMGTLGVALLGVGEALGFPAAMTVGAVVSGAYLGDKMSPASDSTNIAASVCEVDLFDHIGSMMWTTVPAALVAGVVYSVLGVLHVQGQAVPLEGIRGILSALEQHHSLSLVGVIPPLVMLVLAYMRLPVVPVMAACVLSAAGIALFEGHALRDVAVSMTTGFKSATGVKQLDMLLSRGGMMSVMPTVLLLSAGVAFGGVLERSRTLEVLIEAVLRGARSTVRLVGSSLLACYIILLGTGSQLLAAIIPARAFADAFRAQDIHLKVLSRTCEDGGTIGCPLVPWSVHAFYILGVLGVSALDFGPYAVLNWIVPVFSMLCAASGIGVWRADGTGVRQGKASA</sequence>
<dbReference type="InterPro" id="IPR052180">
    <property type="entry name" value="NhaC_Na-H+_Antiporter"/>
</dbReference>
<name>A0A0H3A5L9_NITV4</name>
<keyword evidence="7 9" id="KW-0472">Membrane</keyword>
<keyword evidence="6 9" id="KW-1133">Transmembrane helix</keyword>
<feature type="domain" description="Na+/H+ antiporter NhaC-like C-terminal" evidence="10">
    <location>
        <begin position="165"/>
        <end position="457"/>
    </location>
</feature>
<comment type="subcellular location">
    <subcellularLocation>
        <location evidence="1">Cell membrane</location>
        <topology evidence="1">Multi-pass membrane protein</topology>
    </subcellularLocation>
</comment>